<dbReference type="RefSeq" id="WP_157740021.1">
    <property type="nucleotide sequence ID" value="NZ_LT594324.1"/>
</dbReference>
<dbReference type="EMBL" id="LT594324">
    <property type="protein sequence ID" value="SBT51131.1"/>
    <property type="molecule type" value="Genomic_DNA"/>
</dbReference>
<dbReference type="Proteomes" id="UP000198765">
    <property type="component" value="Chromosome I"/>
</dbReference>
<organism evidence="3 4">
    <name type="scientific">Micromonospora narathiwatensis</name>
    <dbReference type="NCBI Taxonomy" id="299146"/>
    <lineage>
        <taxon>Bacteria</taxon>
        <taxon>Bacillati</taxon>
        <taxon>Actinomycetota</taxon>
        <taxon>Actinomycetes</taxon>
        <taxon>Micromonosporales</taxon>
        <taxon>Micromonosporaceae</taxon>
        <taxon>Micromonospora</taxon>
    </lineage>
</organism>
<protein>
    <submittedName>
        <fullName evidence="3">Uncharacterized protein</fullName>
    </submittedName>
</protein>
<evidence type="ECO:0000256" key="2">
    <source>
        <dbReference type="SAM" id="Phobius"/>
    </source>
</evidence>
<evidence type="ECO:0000313" key="3">
    <source>
        <dbReference type="EMBL" id="SBT51131.1"/>
    </source>
</evidence>
<sequence>MTTPFENLIRATLSDLAEEAPPVQDQLTPAERRVRNRRRTTMALSAAGTIAAVLVATPFAIASTRSDAPRPAAPSARPTPSPSVSFDPSARPSPRESYRSPVPIASSTVPGRLPDGRLPMPAASPSPSPETASPSPRMPGASPSPRMPGASPSPSSPPVSPSPAVPSPQPSPQR</sequence>
<feature type="region of interest" description="Disordered" evidence="1">
    <location>
        <begin position="65"/>
        <end position="174"/>
    </location>
</feature>
<dbReference type="PRINTS" id="PR01217">
    <property type="entry name" value="PRICHEXTENSN"/>
</dbReference>
<reference evidence="3 4" key="1">
    <citation type="submission" date="2016-06" db="EMBL/GenBank/DDBJ databases">
        <authorList>
            <person name="Kjaerup R.B."/>
            <person name="Dalgaard T.S."/>
            <person name="Juul-Madsen H.R."/>
        </authorList>
    </citation>
    <scope>NUCLEOTIDE SEQUENCE [LARGE SCALE GENOMIC DNA]</scope>
    <source>
        <strain evidence="3 4">DSM 45248</strain>
    </source>
</reference>
<name>A0A1A9A4U2_9ACTN</name>
<feature type="compositionally biased region" description="Low complexity" evidence="1">
    <location>
        <begin position="65"/>
        <end position="78"/>
    </location>
</feature>
<dbReference type="PATRIC" id="fig|299146.4.peg.4081"/>
<accession>A0A1A9A4U2</accession>
<evidence type="ECO:0000256" key="1">
    <source>
        <dbReference type="SAM" id="MobiDB-lite"/>
    </source>
</evidence>
<keyword evidence="4" id="KW-1185">Reference proteome</keyword>
<evidence type="ECO:0000313" key="4">
    <source>
        <dbReference type="Proteomes" id="UP000198765"/>
    </source>
</evidence>
<keyword evidence="2" id="KW-0812">Transmembrane</keyword>
<feature type="compositionally biased region" description="Pro residues" evidence="1">
    <location>
        <begin position="154"/>
        <end position="174"/>
    </location>
</feature>
<keyword evidence="2" id="KW-1133">Transmembrane helix</keyword>
<keyword evidence="2" id="KW-0472">Membrane</keyword>
<dbReference type="OrthoDB" id="3406058at2"/>
<feature type="compositionally biased region" description="Low complexity" evidence="1">
    <location>
        <begin position="129"/>
        <end position="153"/>
    </location>
</feature>
<gene>
    <name evidence="3" type="ORF">GA0070621_3943</name>
</gene>
<proteinExistence type="predicted"/>
<dbReference type="AlphaFoldDB" id="A0A1A9A4U2"/>
<feature type="transmembrane region" description="Helical" evidence="2">
    <location>
        <begin position="42"/>
        <end position="61"/>
    </location>
</feature>